<evidence type="ECO:0000256" key="4">
    <source>
        <dbReference type="ARBA" id="ARBA00023306"/>
    </source>
</evidence>
<evidence type="ECO:0000313" key="7">
    <source>
        <dbReference type="Proteomes" id="UP000479000"/>
    </source>
</evidence>
<dbReference type="GO" id="GO:0007062">
    <property type="term" value="P:sister chromatid cohesion"/>
    <property type="evidence" value="ECO:0007669"/>
    <property type="project" value="TreeGrafter"/>
</dbReference>
<dbReference type="GO" id="GO:0003677">
    <property type="term" value="F:DNA binding"/>
    <property type="evidence" value="ECO:0007669"/>
    <property type="project" value="TreeGrafter"/>
</dbReference>
<dbReference type="GO" id="GO:0051301">
    <property type="term" value="P:cell division"/>
    <property type="evidence" value="ECO:0007669"/>
    <property type="project" value="UniProtKB-KW"/>
</dbReference>
<evidence type="ECO:0000256" key="3">
    <source>
        <dbReference type="ARBA" id="ARBA00023242"/>
    </source>
</evidence>
<dbReference type="EMBL" id="CADCXU010002115">
    <property type="protein sequence ID" value="CAA9994627.1"/>
    <property type="molecule type" value="Genomic_DNA"/>
</dbReference>
<keyword evidence="3" id="KW-0539">Nucleus</keyword>
<dbReference type="OrthoDB" id="413649at2759"/>
<dbReference type="EMBL" id="CADCXU010003780">
    <property type="protein sequence ID" value="CAA9995611.1"/>
    <property type="molecule type" value="Genomic_DNA"/>
</dbReference>
<keyword evidence="1" id="KW-0132">Cell division</keyword>
<dbReference type="Proteomes" id="UP000479000">
    <property type="component" value="Unassembled WGS sequence"/>
</dbReference>
<feature type="non-terminal residue" evidence="5">
    <location>
        <position position="85"/>
    </location>
</feature>
<evidence type="ECO:0000313" key="5">
    <source>
        <dbReference type="EMBL" id="CAA9994627.1"/>
    </source>
</evidence>
<dbReference type="GO" id="GO:0005634">
    <property type="term" value="C:nucleus"/>
    <property type="evidence" value="ECO:0007669"/>
    <property type="project" value="TreeGrafter"/>
</dbReference>
<accession>A0A6H5FXT7</accession>
<dbReference type="PANTHER" id="PTHR18937:SF12">
    <property type="entry name" value="STRUCTURAL MAINTENANCE OF CHROMOSOMES PROTEIN"/>
    <property type="match status" value="1"/>
</dbReference>
<dbReference type="AlphaFoldDB" id="A0A6H5FXT7"/>
<keyword evidence="7" id="KW-1185">Reference proteome</keyword>
<name>A0A6H5FXT7_9HEMI</name>
<evidence type="ECO:0000256" key="2">
    <source>
        <dbReference type="ARBA" id="ARBA00022776"/>
    </source>
</evidence>
<dbReference type="PANTHER" id="PTHR18937">
    <property type="entry name" value="STRUCTURAL MAINTENANCE OF CHROMOSOMES SMC FAMILY MEMBER"/>
    <property type="match status" value="1"/>
</dbReference>
<proteinExistence type="predicted"/>
<dbReference type="GO" id="GO:0008278">
    <property type="term" value="C:cohesin complex"/>
    <property type="evidence" value="ECO:0007669"/>
    <property type="project" value="TreeGrafter"/>
</dbReference>
<sequence length="85" mass="9776">MGEKTNALRVKRLSDLIHGASVGNPISRVSGVVKEEYDRLKQEVLKAEEETNFSYLKKRGVVAERKEAKLEKDEAEKYQRLKDEL</sequence>
<keyword evidence="2" id="KW-0498">Mitosis</keyword>
<evidence type="ECO:0000313" key="6">
    <source>
        <dbReference type="EMBL" id="CAA9995611.1"/>
    </source>
</evidence>
<organism evidence="5 7">
    <name type="scientific">Nesidiocoris tenuis</name>
    <dbReference type="NCBI Taxonomy" id="355587"/>
    <lineage>
        <taxon>Eukaryota</taxon>
        <taxon>Metazoa</taxon>
        <taxon>Ecdysozoa</taxon>
        <taxon>Arthropoda</taxon>
        <taxon>Hexapoda</taxon>
        <taxon>Insecta</taxon>
        <taxon>Pterygota</taxon>
        <taxon>Neoptera</taxon>
        <taxon>Paraneoptera</taxon>
        <taxon>Hemiptera</taxon>
        <taxon>Heteroptera</taxon>
        <taxon>Panheteroptera</taxon>
        <taxon>Cimicomorpha</taxon>
        <taxon>Miridae</taxon>
        <taxon>Dicyphina</taxon>
        <taxon>Nesidiocoris</taxon>
    </lineage>
</organism>
<reference evidence="5 7" key="1">
    <citation type="submission" date="2020-02" db="EMBL/GenBank/DDBJ databases">
        <authorList>
            <person name="Ferguson B K."/>
        </authorList>
    </citation>
    <scope>NUCLEOTIDE SEQUENCE [LARGE SCALE GENOMIC DNA]</scope>
</reference>
<gene>
    <name evidence="5" type="ORF">NTEN_LOCUS1443</name>
    <name evidence="6" type="ORF">NTEN_LOCUS2402</name>
</gene>
<evidence type="ECO:0000256" key="1">
    <source>
        <dbReference type="ARBA" id="ARBA00022618"/>
    </source>
</evidence>
<keyword evidence="4" id="KW-0131">Cell cycle</keyword>
<protein>
    <submittedName>
        <fullName evidence="5">Uncharacterized protein</fullName>
    </submittedName>
</protein>